<name>A0A8R1EX74_CAEJA</name>
<dbReference type="Proteomes" id="UP000005237">
    <property type="component" value="Unassembled WGS sequence"/>
</dbReference>
<evidence type="ECO:0000313" key="2">
    <source>
        <dbReference type="Proteomes" id="UP000005237"/>
    </source>
</evidence>
<dbReference type="EnsemblMetazoa" id="CJA42557.1">
    <property type="protein sequence ID" value="CJA42557.1"/>
    <property type="gene ID" value="WBGene00218405"/>
</dbReference>
<sequence>MKCNVSWPLGRFLRNFDYVQSFRTRLFSVWAFGKVPGVPVVNFWYGTAWGAWESSLESRTQESFLGVSRSHLGSIVQSP</sequence>
<accession>A0A8R1EX74</accession>
<reference evidence="2" key="1">
    <citation type="submission" date="2010-08" db="EMBL/GenBank/DDBJ databases">
        <authorList>
            <consortium name="Caenorhabditis japonica Sequencing Consortium"/>
            <person name="Wilson R.K."/>
        </authorList>
    </citation>
    <scope>NUCLEOTIDE SEQUENCE [LARGE SCALE GENOMIC DNA]</scope>
    <source>
        <strain evidence="2">DF5081</strain>
    </source>
</reference>
<organism evidence="1 2">
    <name type="scientific">Caenorhabditis japonica</name>
    <dbReference type="NCBI Taxonomy" id="281687"/>
    <lineage>
        <taxon>Eukaryota</taxon>
        <taxon>Metazoa</taxon>
        <taxon>Ecdysozoa</taxon>
        <taxon>Nematoda</taxon>
        <taxon>Chromadorea</taxon>
        <taxon>Rhabditida</taxon>
        <taxon>Rhabditina</taxon>
        <taxon>Rhabditomorpha</taxon>
        <taxon>Rhabditoidea</taxon>
        <taxon>Rhabditidae</taxon>
        <taxon>Peloderinae</taxon>
        <taxon>Caenorhabditis</taxon>
    </lineage>
</organism>
<proteinExistence type="predicted"/>
<reference evidence="1" key="2">
    <citation type="submission" date="2022-06" db="UniProtKB">
        <authorList>
            <consortium name="EnsemblMetazoa"/>
        </authorList>
    </citation>
    <scope>IDENTIFICATION</scope>
    <source>
        <strain evidence="1">DF5081</strain>
    </source>
</reference>
<evidence type="ECO:0000313" key="1">
    <source>
        <dbReference type="EnsemblMetazoa" id="CJA42557.1"/>
    </source>
</evidence>
<protein>
    <submittedName>
        <fullName evidence="1">Uncharacterized protein</fullName>
    </submittedName>
</protein>
<keyword evidence="2" id="KW-1185">Reference proteome</keyword>
<dbReference type="AlphaFoldDB" id="A0A8R1EX74"/>